<evidence type="ECO:0000256" key="1">
    <source>
        <dbReference type="ARBA" id="ARBA00010497"/>
    </source>
</evidence>
<keyword evidence="6 14" id="KW-0808">Transferase</keyword>
<dbReference type="Proteomes" id="UP001153709">
    <property type="component" value="Chromosome 7"/>
</dbReference>
<evidence type="ECO:0000256" key="3">
    <source>
        <dbReference type="ARBA" id="ARBA00015798"/>
    </source>
</evidence>
<keyword evidence="5 14" id="KW-0637">Prenyltransferase</keyword>
<dbReference type="PANTHER" id="PTHR11774">
    <property type="entry name" value="GERANYLGERANYL TRANSFERASE TYPE BETA SUBUNIT"/>
    <property type="match status" value="1"/>
</dbReference>
<evidence type="ECO:0000313" key="17">
    <source>
        <dbReference type="Proteomes" id="UP001153709"/>
    </source>
</evidence>
<dbReference type="InterPro" id="IPR045089">
    <property type="entry name" value="PGGT1B-like"/>
</dbReference>
<comment type="subunit">
    <text evidence="13">Heterodimer of FNTA and FNTB.</text>
</comment>
<dbReference type="Gene3D" id="1.50.10.20">
    <property type="match status" value="1"/>
</dbReference>
<dbReference type="AlphaFoldDB" id="A0A9N9T778"/>
<evidence type="ECO:0000256" key="7">
    <source>
        <dbReference type="ARBA" id="ARBA00022723"/>
    </source>
</evidence>
<evidence type="ECO:0000256" key="6">
    <source>
        <dbReference type="ARBA" id="ARBA00022679"/>
    </source>
</evidence>
<keyword evidence="10" id="KW-0443">Lipid metabolism</keyword>
<evidence type="ECO:0000256" key="5">
    <source>
        <dbReference type="ARBA" id="ARBA00022602"/>
    </source>
</evidence>
<protein>
    <recommendedName>
        <fullName evidence="3 14">Protein farnesyltransferase subunit beta</fullName>
        <shortName evidence="14">FTase-beta</shortName>
        <ecNumber evidence="2 14">2.5.1.58</ecNumber>
    </recommendedName>
</protein>
<dbReference type="EC" id="2.5.1.58" evidence="2 14"/>
<evidence type="ECO:0000259" key="15">
    <source>
        <dbReference type="Pfam" id="PF00432"/>
    </source>
</evidence>
<dbReference type="EMBL" id="OU898282">
    <property type="protein sequence ID" value="CAG9838343.1"/>
    <property type="molecule type" value="Genomic_DNA"/>
</dbReference>
<evidence type="ECO:0000256" key="4">
    <source>
        <dbReference type="ARBA" id="ARBA00022553"/>
    </source>
</evidence>
<evidence type="ECO:0000256" key="9">
    <source>
        <dbReference type="ARBA" id="ARBA00022833"/>
    </source>
</evidence>
<dbReference type="CDD" id="cd02893">
    <property type="entry name" value="FTase"/>
    <property type="match status" value="1"/>
</dbReference>
<comment type="subunit">
    <text evidence="14">Heterodimer of an alpha and a beta subunit.</text>
</comment>
<comment type="catalytic activity">
    <reaction evidence="11">
        <text>L-cysteinyl-[protein] + (2E,6E)-farnesyl diphosphate = S-(2E,6E)-farnesyl-L-cysteinyl-[protein] + diphosphate</text>
        <dbReference type="Rhea" id="RHEA:13345"/>
        <dbReference type="Rhea" id="RHEA-COMP:10131"/>
        <dbReference type="Rhea" id="RHEA-COMP:11535"/>
        <dbReference type="ChEBI" id="CHEBI:29950"/>
        <dbReference type="ChEBI" id="CHEBI:33019"/>
        <dbReference type="ChEBI" id="CHEBI:86019"/>
        <dbReference type="ChEBI" id="CHEBI:175763"/>
        <dbReference type="EC" id="2.5.1.58"/>
    </reaction>
</comment>
<comment type="function">
    <text evidence="12">Essential subunit of the farnesyltransferase complex. Catalyzes the transfer of a farnesyl moiety from farnesyl diphosphate to a cysteine at the fourth position from the C-terminus of several proteins having the C-terminal sequence Cys-aliphatic-aliphatic-X.</text>
</comment>
<dbReference type="InterPro" id="IPR001330">
    <property type="entry name" value="Prenyltrans"/>
</dbReference>
<keyword evidence="9 14" id="KW-0862">Zinc</keyword>
<keyword evidence="8" id="KW-0677">Repeat</keyword>
<dbReference type="InterPro" id="IPR026872">
    <property type="entry name" value="FTB"/>
</dbReference>
<keyword evidence="17" id="KW-1185">Reference proteome</keyword>
<organism evidence="16 17">
    <name type="scientific">Diabrotica balteata</name>
    <name type="common">Banded cucumber beetle</name>
    <dbReference type="NCBI Taxonomy" id="107213"/>
    <lineage>
        <taxon>Eukaryota</taxon>
        <taxon>Metazoa</taxon>
        <taxon>Ecdysozoa</taxon>
        <taxon>Arthropoda</taxon>
        <taxon>Hexapoda</taxon>
        <taxon>Insecta</taxon>
        <taxon>Pterygota</taxon>
        <taxon>Neoptera</taxon>
        <taxon>Endopterygota</taxon>
        <taxon>Coleoptera</taxon>
        <taxon>Polyphaga</taxon>
        <taxon>Cucujiformia</taxon>
        <taxon>Chrysomeloidea</taxon>
        <taxon>Chrysomelidae</taxon>
        <taxon>Galerucinae</taxon>
        <taxon>Diabroticina</taxon>
        <taxon>Diabroticites</taxon>
        <taxon>Diabrotica</taxon>
    </lineage>
</organism>
<dbReference type="GO" id="GO:0008270">
    <property type="term" value="F:zinc ion binding"/>
    <property type="evidence" value="ECO:0007669"/>
    <property type="project" value="UniProtKB-UniRule"/>
</dbReference>
<proteinExistence type="inferred from homology"/>
<accession>A0A9N9T778</accession>
<evidence type="ECO:0000256" key="10">
    <source>
        <dbReference type="ARBA" id="ARBA00023098"/>
    </source>
</evidence>
<dbReference type="PANTHER" id="PTHR11774:SF6">
    <property type="entry name" value="PROTEIN FARNESYLTRANSFERASE SUBUNIT BETA"/>
    <property type="match status" value="1"/>
</dbReference>
<evidence type="ECO:0000256" key="11">
    <source>
        <dbReference type="ARBA" id="ARBA00050225"/>
    </source>
</evidence>
<evidence type="ECO:0000256" key="8">
    <source>
        <dbReference type="ARBA" id="ARBA00022737"/>
    </source>
</evidence>
<evidence type="ECO:0000313" key="16">
    <source>
        <dbReference type="EMBL" id="CAG9838343.1"/>
    </source>
</evidence>
<dbReference type="GO" id="GO:0005965">
    <property type="term" value="C:protein farnesyltransferase complex"/>
    <property type="evidence" value="ECO:0007669"/>
    <property type="project" value="UniProtKB-UniRule"/>
</dbReference>
<keyword evidence="7 14" id="KW-0479">Metal-binding</keyword>
<evidence type="ECO:0000256" key="12">
    <source>
        <dbReference type="ARBA" id="ARBA00055850"/>
    </source>
</evidence>
<evidence type="ECO:0000256" key="2">
    <source>
        <dbReference type="ARBA" id="ARBA00012702"/>
    </source>
</evidence>
<evidence type="ECO:0000256" key="13">
    <source>
        <dbReference type="ARBA" id="ARBA00064192"/>
    </source>
</evidence>
<dbReference type="Pfam" id="PF00432">
    <property type="entry name" value="Prenyltrans"/>
    <property type="match status" value="1"/>
</dbReference>
<name>A0A9N9T778_DIABA</name>
<dbReference type="GO" id="GO:0097354">
    <property type="term" value="P:prenylation"/>
    <property type="evidence" value="ECO:0007669"/>
    <property type="project" value="UniProtKB-UniRule"/>
</dbReference>
<dbReference type="SUPFAM" id="SSF48239">
    <property type="entry name" value="Terpenoid cyclases/Protein prenyltransferases"/>
    <property type="match status" value="1"/>
</dbReference>
<keyword evidence="4" id="KW-0597">Phosphoprotein</keyword>
<dbReference type="FunFam" id="1.50.10.20:FF:000007">
    <property type="entry name" value="Protein farnesyltransferase subunit beta"/>
    <property type="match status" value="1"/>
</dbReference>
<reference evidence="16" key="1">
    <citation type="submission" date="2022-01" db="EMBL/GenBank/DDBJ databases">
        <authorList>
            <person name="King R."/>
        </authorList>
    </citation>
    <scope>NUCLEOTIDE SEQUENCE</scope>
</reference>
<comment type="similarity">
    <text evidence="1 14">Belongs to the protein prenyltransferase subunit beta family.</text>
</comment>
<dbReference type="OrthoDB" id="10261146at2759"/>
<dbReference type="GO" id="GO:0006629">
    <property type="term" value="P:lipid metabolic process"/>
    <property type="evidence" value="ECO:0007669"/>
    <property type="project" value="UniProtKB-KW"/>
</dbReference>
<dbReference type="GO" id="GO:0004660">
    <property type="term" value="F:protein farnesyltransferase activity"/>
    <property type="evidence" value="ECO:0007669"/>
    <property type="project" value="UniProtKB-UniRule"/>
</dbReference>
<comment type="function">
    <text evidence="14">Catalyzes the transfer of a farnesyl moiety from farnesyl diphosphate to a cysteine at the fourth position from the C-terminus of several proteins. The beta subunit is responsible for peptide-binding.</text>
</comment>
<dbReference type="InterPro" id="IPR008930">
    <property type="entry name" value="Terpenoid_cyclase/PrenylTrfase"/>
</dbReference>
<sequence>MECKLRPLSQITKEIINTENYPTKTSSEQIDVEKQVLKKLEDLHNTKLKVNKELPELLKDKHRNFLFDSLTYVSSAYEVLDASRPWLCYWILHPLSLMGIQLDYRRKKVIAKFLKKCQSRTGGFGGGPGQIAHLATTYAAVNALVILGIEEALNVINRKKLQEFLWRVRQVDGSFQMHENGEVDIRGAYCALSIASLTGIMTPELFRNTAEWIVSCQTYEGGFAGCPGMEAHGGYAFCGLAALVILNKGHLIDERALLRWLVQKQMKVEGGFQGRTNKLVDACYSFWQGGAFPLLYSLLYVADNPPKQHLFDSGSLQEYLLACCQNPNGGLIDKPGRSRDLYHTCYAISGLSIAQHFMDTTPILGPKRNEVQCTHPLYNIRPDFVRKALLYFNELGLPEEDMQT</sequence>
<gene>
    <name evidence="16" type="ORF">DIABBA_LOCUS11245</name>
</gene>
<evidence type="ECO:0000256" key="14">
    <source>
        <dbReference type="RuleBase" id="RU365056"/>
    </source>
</evidence>
<feature type="domain" description="Prenyltransferase alpha-alpha toroid" evidence="15">
    <location>
        <begin position="57"/>
        <end position="380"/>
    </location>
</feature>
<comment type="cofactor">
    <cofactor evidence="14">
        <name>Zn(2+)</name>
        <dbReference type="ChEBI" id="CHEBI:29105"/>
    </cofactor>
    <text evidence="14">Binds 1 zinc ion per subunit.</text>
</comment>